<dbReference type="SUPFAM" id="SSF50630">
    <property type="entry name" value="Acid proteases"/>
    <property type="match status" value="1"/>
</dbReference>
<sequence>MLHNDNDASNADLSNYTQSIFLPFVYPYKTEEVPLVKTTVNGVPIKMPVDTGSTGLLVGAPILPDVDLSKGTPAHQYLSSSNIFYKGRLVDLSVTFHGVNGSHASATIPVLVVEESFICPWYDPNKHGPECPLGPGGEAPRRRNTSQITYMGVGFGRNRAGDNQPRGLPKGNAFLNIESINGEAVPPGSLRAGYVLSATGVHVGLTRENVRGVDFIDLEPGVTHKQDPRDWAMPRTCFAIDGREQHGYALVDSGIPHMYIRTEEGVSVPNITIRNPNQNRGAEFVKRVRAGTEIAIGFPSLDDSKAVGYTFVVGRNSSMAPSHVIPERQAPPPFVNTGRNFLFGYSIAFDAVGGRFGFRPVNPSSSL</sequence>
<evidence type="ECO:0000313" key="2">
    <source>
        <dbReference type="Proteomes" id="UP000800094"/>
    </source>
</evidence>
<name>A0A6A6ITK7_9PLEO</name>
<dbReference type="RefSeq" id="XP_033688740.1">
    <property type="nucleotide sequence ID" value="XM_033823251.1"/>
</dbReference>
<dbReference type="OrthoDB" id="5291209at2759"/>
<dbReference type="EMBL" id="ML987191">
    <property type="protein sequence ID" value="KAF2253736.1"/>
    <property type="molecule type" value="Genomic_DNA"/>
</dbReference>
<dbReference type="Proteomes" id="UP000800094">
    <property type="component" value="Unassembled WGS sequence"/>
</dbReference>
<gene>
    <name evidence="1" type="ORF">BU26DRAFT_418527</name>
</gene>
<dbReference type="GeneID" id="54576581"/>
<reference evidence="1" key="1">
    <citation type="journal article" date="2020" name="Stud. Mycol.">
        <title>101 Dothideomycetes genomes: a test case for predicting lifestyles and emergence of pathogens.</title>
        <authorList>
            <person name="Haridas S."/>
            <person name="Albert R."/>
            <person name="Binder M."/>
            <person name="Bloem J."/>
            <person name="Labutti K."/>
            <person name="Salamov A."/>
            <person name="Andreopoulos B."/>
            <person name="Baker S."/>
            <person name="Barry K."/>
            <person name="Bills G."/>
            <person name="Bluhm B."/>
            <person name="Cannon C."/>
            <person name="Castanera R."/>
            <person name="Culley D."/>
            <person name="Daum C."/>
            <person name="Ezra D."/>
            <person name="Gonzalez J."/>
            <person name="Henrissat B."/>
            <person name="Kuo A."/>
            <person name="Liang C."/>
            <person name="Lipzen A."/>
            <person name="Lutzoni F."/>
            <person name="Magnuson J."/>
            <person name="Mondo S."/>
            <person name="Nolan M."/>
            <person name="Ohm R."/>
            <person name="Pangilinan J."/>
            <person name="Park H.-J."/>
            <person name="Ramirez L."/>
            <person name="Alfaro M."/>
            <person name="Sun H."/>
            <person name="Tritt A."/>
            <person name="Yoshinaga Y."/>
            <person name="Zwiers L.-H."/>
            <person name="Turgeon B."/>
            <person name="Goodwin S."/>
            <person name="Spatafora J."/>
            <person name="Crous P."/>
            <person name="Grigoriev I."/>
        </authorList>
    </citation>
    <scope>NUCLEOTIDE SEQUENCE</scope>
    <source>
        <strain evidence="1">CBS 122368</strain>
    </source>
</reference>
<protein>
    <recommendedName>
        <fullName evidence="3">Peptidase A1 domain-containing protein</fullName>
    </recommendedName>
</protein>
<dbReference type="AlphaFoldDB" id="A0A6A6ITK7"/>
<proteinExistence type="predicted"/>
<accession>A0A6A6ITK7</accession>
<organism evidence="1 2">
    <name type="scientific">Trematosphaeria pertusa</name>
    <dbReference type="NCBI Taxonomy" id="390896"/>
    <lineage>
        <taxon>Eukaryota</taxon>
        <taxon>Fungi</taxon>
        <taxon>Dikarya</taxon>
        <taxon>Ascomycota</taxon>
        <taxon>Pezizomycotina</taxon>
        <taxon>Dothideomycetes</taxon>
        <taxon>Pleosporomycetidae</taxon>
        <taxon>Pleosporales</taxon>
        <taxon>Massarineae</taxon>
        <taxon>Trematosphaeriaceae</taxon>
        <taxon>Trematosphaeria</taxon>
    </lineage>
</organism>
<evidence type="ECO:0008006" key="3">
    <source>
        <dbReference type="Google" id="ProtNLM"/>
    </source>
</evidence>
<evidence type="ECO:0000313" key="1">
    <source>
        <dbReference type="EMBL" id="KAF2253736.1"/>
    </source>
</evidence>
<keyword evidence="2" id="KW-1185">Reference proteome</keyword>
<dbReference type="InterPro" id="IPR021109">
    <property type="entry name" value="Peptidase_aspartic_dom_sf"/>
</dbReference>